<dbReference type="CDD" id="cd00130">
    <property type="entry name" value="PAS"/>
    <property type="match status" value="1"/>
</dbReference>
<feature type="chain" id="PRO_5046000734" description="histidine kinase" evidence="7">
    <location>
        <begin position="23"/>
        <end position="768"/>
    </location>
</feature>
<comment type="catalytic activity">
    <reaction evidence="1">
        <text>ATP + protein L-histidine = ADP + protein N-phospho-L-histidine.</text>
        <dbReference type="EC" id="2.7.13.3"/>
    </reaction>
</comment>
<dbReference type="Pfam" id="PF13426">
    <property type="entry name" value="PAS_9"/>
    <property type="match status" value="1"/>
</dbReference>
<accession>A0ABU4JTW0</accession>
<dbReference type="SMART" id="SM00388">
    <property type="entry name" value="HisKA"/>
    <property type="match status" value="1"/>
</dbReference>
<dbReference type="Proteomes" id="UP001281656">
    <property type="component" value="Unassembled WGS sequence"/>
</dbReference>
<keyword evidence="4" id="KW-0418">Kinase</keyword>
<dbReference type="Pfam" id="PF00512">
    <property type="entry name" value="HisKA"/>
    <property type="match status" value="1"/>
</dbReference>
<name>A0ABU4JTW0_9CLOT</name>
<reference evidence="9 10" key="1">
    <citation type="submission" date="2023-04" db="EMBL/GenBank/DDBJ databases">
        <title>Clostridium tannerae sp. nov., isolated from the fecal material of an alpaca.</title>
        <authorList>
            <person name="Miller S."/>
            <person name="Hendry M."/>
            <person name="King J."/>
            <person name="Sankaranarayanan K."/>
            <person name="Lawson P.A."/>
        </authorList>
    </citation>
    <scope>NUCLEOTIDE SEQUENCE [LARGE SCALE GENOMIC DNA]</scope>
    <source>
        <strain evidence="9 10">A1-XYC3</strain>
    </source>
</reference>
<feature type="transmembrane region" description="Helical" evidence="6">
    <location>
        <begin position="347"/>
        <end position="371"/>
    </location>
</feature>
<dbReference type="Gene3D" id="3.30.450.20">
    <property type="entry name" value="PAS domain"/>
    <property type="match status" value="1"/>
</dbReference>
<sequence length="768" mass="88795">MTKKKRYLFTVMFFMISTFFLAQQKSLAAEGEKKYVLILNSYNESFQWTGEIVQSIKESIRYNKEKLFIDIEYMDAKRKWNEEYYEKLYEFYKYKYNDRKYDVIICSDNDALNFLLKYGESLFPKTPVVFCGINNFSEDSIKEKTLYTGIVENLDFKNTIDAALRLNPRVEKVIVLADTTTTGMQEVLQLHKVIPNYKNLDFMFYYCSNMSDIKKTLSSAEKDTVVLLMGIIEESHGKYIPSKEFAEIVAKYSPVPVYTLWEFNLNTGVLGGAITSGKYQGEKAGGLAGEILKGQSIKNLPIIRESESRYMFDYNAMRKFNIKAQDLPTSSIIVGKPSTRYNIPKTYVLYGLLVLIIISIIGNYVLVFNIAERKKSEYLLREREEQYRKLFELSPDAILVNKDGIIKLANKASLRLFGVESYDQLLEKSLDDFIPSSIGNPYQLRKIDNNYNSTVLREGKIMRKNGTIIDVEISTTSFPYKGENMVLTVERDITDSKRLLETLEYDKIKTEFFSNISHELRTPLNVLLSAIQLWELYHRKGEEFDKKGYKYIDIMKQNCFRLLRLISNLIDITKVDSNYIQPNFERRNIVSLVEDITLSVADYIEDKNIKLIFDTEVEEKFLFCDSDKIERIVLNLLSNAVKFTNPGDFIYVNIYDKINYIAISVKDTGIGIPEDKLQIIFERFKQVDKSLSRNREGSGIGLSLVKAFVEMHGGRVSVKSSYGSGSEFIIELPVTELAEEECAVAFEENSSKNFDERVTIEFSDIYKE</sequence>
<dbReference type="InterPro" id="IPR000014">
    <property type="entry name" value="PAS"/>
</dbReference>
<dbReference type="InterPro" id="IPR036097">
    <property type="entry name" value="HisK_dim/P_sf"/>
</dbReference>
<comment type="caution">
    <text evidence="9">The sequence shown here is derived from an EMBL/GenBank/DDBJ whole genome shotgun (WGS) entry which is preliminary data.</text>
</comment>
<dbReference type="Pfam" id="PF04392">
    <property type="entry name" value="ABC_sub_bind"/>
    <property type="match status" value="1"/>
</dbReference>
<evidence type="ECO:0000313" key="10">
    <source>
        <dbReference type="Proteomes" id="UP001281656"/>
    </source>
</evidence>
<evidence type="ECO:0000256" key="2">
    <source>
        <dbReference type="ARBA" id="ARBA00012438"/>
    </source>
</evidence>
<dbReference type="InterPro" id="IPR035965">
    <property type="entry name" value="PAS-like_dom_sf"/>
</dbReference>
<dbReference type="PROSITE" id="PS50109">
    <property type="entry name" value="HIS_KIN"/>
    <property type="match status" value="1"/>
</dbReference>
<evidence type="ECO:0000256" key="5">
    <source>
        <dbReference type="ARBA" id="ARBA00023012"/>
    </source>
</evidence>
<dbReference type="Gene3D" id="1.10.287.130">
    <property type="match status" value="1"/>
</dbReference>
<dbReference type="EC" id="2.7.13.3" evidence="2"/>
<evidence type="ECO:0000259" key="8">
    <source>
        <dbReference type="PROSITE" id="PS50109"/>
    </source>
</evidence>
<dbReference type="SUPFAM" id="SSF55874">
    <property type="entry name" value="ATPase domain of HSP90 chaperone/DNA topoisomerase II/histidine kinase"/>
    <property type="match status" value="1"/>
</dbReference>
<feature type="domain" description="Histidine kinase" evidence="8">
    <location>
        <begin position="515"/>
        <end position="736"/>
    </location>
</feature>
<dbReference type="InterPro" id="IPR004358">
    <property type="entry name" value="Sig_transdc_His_kin-like_C"/>
</dbReference>
<evidence type="ECO:0000256" key="3">
    <source>
        <dbReference type="ARBA" id="ARBA00022553"/>
    </source>
</evidence>
<dbReference type="PANTHER" id="PTHR43547:SF2">
    <property type="entry name" value="HYBRID SIGNAL TRANSDUCTION HISTIDINE KINASE C"/>
    <property type="match status" value="1"/>
</dbReference>
<evidence type="ECO:0000313" key="9">
    <source>
        <dbReference type="EMBL" id="MDW8801374.1"/>
    </source>
</evidence>
<dbReference type="NCBIfam" id="TIGR00229">
    <property type="entry name" value="sensory_box"/>
    <property type="match status" value="1"/>
</dbReference>
<proteinExistence type="predicted"/>
<dbReference type="SMART" id="SM00387">
    <property type="entry name" value="HATPase_c"/>
    <property type="match status" value="1"/>
</dbReference>
<dbReference type="Gene3D" id="3.30.565.10">
    <property type="entry name" value="Histidine kinase-like ATPase, C-terminal domain"/>
    <property type="match status" value="1"/>
</dbReference>
<keyword evidence="6" id="KW-0472">Membrane</keyword>
<gene>
    <name evidence="9" type="ORF">P8V03_09425</name>
</gene>
<keyword evidence="7" id="KW-0732">Signal</keyword>
<dbReference type="PANTHER" id="PTHR43547">
    <property type="entry name" value="TWO-COMPONENT HISTIDINE KINASE"/>
    <property type="match status" value="1"/>
</dbReference>
<dbReference type="SMART" id="SM00091">
    <property type="entry name" value="PAS"/>
    <property type="match status" value="1"/>
</dbReference>
<evidence type="ECO:0000256" key="4">
    <source>
        <dbReference type="ARBA" id="ARBA00022777"/>
    </source>
</evidence>
<organism evidence="9 10">
    <name type="scientific">Clostridium tanneri</name>
    <dbReference type="NCBI Taxonomy" id="3037988"/>
    <lineage>
        <taxon>Bacteria</taxon>
        <taxon>Bacillati</taxon>
        <taxon>Bacillota</taxon>
        <taxon>Clostridia</taxon>
        <taxon>Eubacteriales</taxon>
        <taxon>Clostridiaceae</taxon>
        <taxon>Clostridium</taxon>
    </lineage>
</organism>
<dbReference type="PRINTS" id="PR00344">
    <property type="entry name" value="BCTRLSENSOR"/>
</dbReference>
<dbReference type="CDD" id="cd00082">
    <property type="entry name" value="HisKA"/>
    <property type="match status" value="1"/>
</dbReference>
<dbReference type="RefSeq" id="WP_318797976.1">
    <property type="nucleotide sequence ID" value="NZ_JARUJP010000009.1"/>
</dbReference>
<evidence type="ECO:0000256" key="7">
    <source>
        <dbReference type="SAM" id="SignalP"/>
    </source>
</evidence>
<keyword evidence="4" id="KW-0808">Transferase</keyword>
<keyword evidence="3" id="KW-0597">Phosphoprotein</keyword>
<dbReference type="InterPro" id="IPR003594">
    <property type="entry name" value="HATPase_dom"/>
</dbReference>
<dbReference type="Pfam" id="PF02518">
    <property type="entry name" value="HATPase_c"/>
    <property type="match status" value="1"/>
</dbReference>
<dbReference type="Gene3D" id="3.40.50.2300">
    <property type="match status" value="2"/>
</dbReference>
<dbReference type="SUPFAM" id="SSF47384">
    <property type="entry name" value="Homodimeric domain of signal transducing histidine kinase"/>
    <property type="match status" value="1"/>
</dbReference>
<feature type="signal peptide" evidence="7">
    <location>
        <begin position="1"/>
        <end position="22"/>
    </location>
</feature>
<keyword evidence="5" id="KW-0902">Two-component regulatory system</keyword>
<dbReference type="CDD" id="cd16922">
    <property type="entry name" value="HATPase_EvgS-ArcB-TorS-like"/>
    <property type="match status" value="1"/>
</dbReference>
<evidence type="ECO:0000256" key="6">
    <source>
        <dbReference type="SAM" id="Phobius"/>
    </source>
</evidence>
<dbReference type="EMBL" id="JARUJP010000009">
    <property type="protein sequence ID" value="MDW8801374.1"/>
    <property type="molecule type" value="Genomic_DNA"/>
</dbReference>
<dbReference type="InterPro" id="IPR036890">
    <property type="entry name" value="HATPase_C_sf"/>
</dbReference>
<evidence type="ECO:0000256" key="1">
    <source>
        <dbReference type="ARBA" id="ARBA00000085"/>
    </source>
</evidence>
<protein>
    <recommendedName>
        <fullName evidence="2">histidine kinase</fullName>
        <ecNumber evidence="2">2.7.13.3</ecNumber>
    </recommendedName>
</protein>
<dbReference type="InterPro" id="IPR003661">
    <property type="entry name" value="HisK_dim/P_dom"/>
</dbReference>
<keyword evidence="10" id="KW-1185">Reference proteome</keyword>
<dbReference type="InterPro" id="IPR005467">
    <property type="entry name" value="His_kinase_dom"/>
</dbReference>
<keyword evidence="6" id="KW-1133">Transmembrane helix</keyword>
<keyword evidence="6" id="KW-0812">Transmembrane</keyword>
<dbReference type="InterPro" id="IPR007487">
    <property type="entry name" value="ABC_transpt-TYRBP-like"/>
</dbReference>
<dbReference type="SUPFAM" id="SSF55785">
    <property type="entry name" value="PYP-like sensor domain (PAS domain)"/>
    <property type="match status" value="1"/>
</dbReference>